<sequence>MCEGLESFSEPTRAWFQRAFGKPTEAQREAWPAIRSGKNVLVVAPTGSGKTLAAFLSAIDRLMTVTSRPDAEPVSTSRPRRRGLSAQPTGGGPASASTTRTTRGVRVLYISPLKALAVDVARNLETPLDGIARECGTLGLPAPRIRVATRSGDTTPKERRAIAAHPPDILVTTPESLYLLLTSKARRILKTVDTVIVDEVHALAGTKRGSHLALSLERLDGLADADAPVQRIGLSATVNPPAEAARFLGGDRPVTIVDPGSRPDMDLKVVEPLADMRDLSSANVPNRAGGVDSGRADAPHISGVTPAMRRLAERKGIVGADVASTAIVGAAGDRTAGSIWPVVEASVLDEILAHRTTLVFVNSRGLAEKLTARLNDLYAERRGSGGPAAFPASADTGSPEGRERFAAHYDAVVGGTTQLVGSHKPDDVIAMAHHGSVSKDRRKQIEERLKRGELRCVVATSSLELGIDMGSVDLVIQIAPPLSVASGLQRVGRADHHVGGVSHALFYPLTREQIIGVAAAVESMRAGRLEPLAVPRNPLDVLAQQTVATAAMDDLDPDAWYAGVRHAAPFSELDRGMFDAVMGMLTGAYDTEEFSAFRPPLMWNREANRISARPGAQRLAVTSGGTIPDRGLYTVVLPEADGNQGRRRVGELDEEMVYESRVGDVITLGTSTWQIQEITRDQVVVTPAPGRTARLPFWHGEESGRDAGFGQAKGHLIRDLAAALTTSSHCAPFEGEPSAKRTEGVPPSAPSFTPTTLARLDADGLDRNAIANLARLLAEQRAATGIVPSDRTIVVERCPDEEGDQRIIIHSPYGRRVHEPWSMAITTRLKQRYGFDGQAYAADDGIVIRIPDGIGDIPSRDLLLFAPDELTRIVETEVGESVLYAARFRECAARSLYLPRTEPGRRVPLWQQRLRAAQLLAAARTRRNFPLLLETARECLQDVYDLKALRDLMTGLDAGTIVVKDTSTETPSPFAENLLFGFVGSVMYQYDAPQAERSVRLLSMDPDVLERLLGNTDMSAVLDPDVIAEVSRQLAGRTFWNELAADDVTGRVTRYAKTHGPFTADRMIAELGIDATEAVHALDELERRGELLRGRFMDGDGDGGDGDGGAGDGGDPDGKGGTGDGAVGNAPTQWLHRDVFRRIRARSLAKAREAIRPVPAVAYQSFLLQRQGVGPVGGEAYEGADGLMRVIEQLEGVALPAAVWEASVFPARVAGYAPAMLDELLAGGEAVWVGSKTGGTKPTDPGLIAFHPADSPLLEQQPGGETAEEESPYAAAILTALSSGGAYHATQLADAAKRVWTTIAEPDIDTATGEILLPEWDAKRFEEALWTLAWQGKVTNSSFAPVRALGADVRKVRTSARASRRRIRMRPATPMTLGGLWSAVGATESDDMSDTSGTGDAESAATIGNERCALELVEILLDRYGVIAQPLIDKENVPGGFPALYPLLKRMEEHGRLARGMFVEGFGAAQFAERETVDELRRTEEGGRGGAKAPDMPGAPAMASESAGHMCSPVALSVLDPANLYGSALPWPPVPVGASKPVRREGGVVVLADGRPVSYATPKSKHLTVFAGRDVTDGRDVTGAGAGADARLRLGLTELAYALRRGGTDGTGGAAARTVTFSDVNGAPLNARNPYTHVLHQAGFTPVPQGMRLY</sequence>
<dbReference type="PANTHER" id="PTHR47962">
    <property type="entry name" value="ATP-DEPENDENT HELICASE LHR-RELATED-RELATED"/>
    <property type="match status" value="1"/>
</dbReference>
<evidence type="ECO:0000256" key="2">
    <source>
        <dbReference type="ARBA" id="ARBA00022763"/>
    </source>
</evidence>
<dbReference type="PANTHER" id="PTHR47962:SF5">
    <property type="entry name" value="ATP-DEPENDENT HELICASE LHR-RELATED"/>
    <property type="match status" value="1"/>
</dbReference>
<dbReference type="RefSeq" id="WP_101622826.1">
    <property type="nucleotide sequence ID" value="NZ_NMWT01000027.1"/>
</dbReference>
<reference evidence="12 13" key="1">
    <citation type="submission" date="2017-07" db="EMBL/GenBank/DDBJ databases">
        <title>Bifidobacterium novel species.</title>
        <authorList>
            <person name="Lugli G.A."/>
            <person name="Milani C."/>
            <person name="Duranti S."/>
            <person name="Mangifesta M."/>
        </authorList>
    </citation>
    <scope>NUCLEOTIDE SEQUENCE [LARGE SCALE GENOMIC DNA]</scope>
    <source>
        <strain evidence="12 13">77</strain>
    </source>
</reference>
<dbReference type="GO" id="GO:0003677">
    <property type="term" value="F:DNA binding"/>
    <property type="evidence" value="ECO:0007669"/>
    <property type="project" value="UniProtKB-KW"/>
</dbReference>
<protein>
    <submittedName>
        <fullName evidence="12">ATP-dependent helicase</fullName>
    </submittedName>
</protein>
<evidence type="ECO:0000256" key="3">
    <source>
        <dbReference type="ARBA" id="ARBA00022801"/>
    </source>
</evidence>
<feature type="region of interest" description="Disordered" evidence="9">
    <location>
        <begin position="281"/>
        <end position="301"/>
    </location>
</feature>
<evidence type="ECO:0000256" key="7">
    <source>
        <dbReference type="ARBA" id="ARBA00023204"/>
    </source>
</evidence>
<keyword evidence="5" id="KW-0067">ATP-binding</keyword>
<dbReference type="Pfam" id="PF08494">
    <property type="entry name" value="DEAD_assoc"/>
    <property type="match status" value="1"/>
</dbReference>
<dbReference type="Gene3D" id="3.40.50.300">
    <property type="entry name" value="P-loop containing nucleotide triphosphate hydrolases"/>
    <property type="match status" value="2"/>
</dbReference>
<name>A0A2N5IYW5_9BIFI</name>
<feature type="region of interest" description="Disordered" evidence="9">
    <location>
        <begin position="1094"/>
        <end position="1130"/>
    </location>
</feature>
<dbReference type="SMART" id="SM00382">
    <property type="entry name" value="AAA"/>
    <property type="match status" value="1"/>
</dbReference>
<evidence type="ECO:0000259" key="11">
    <source>
        <dbReference type="PROSITE" id="PS51194"/>
    </source>
</evidence>
<dbReference type="Proteomes" id="UP000235034">
    <property type="component" value="Unassembled WGS sequence"/>
</dbReference>
<dbReference type="EMBL" id="NMWT01000027">
    <property type="protein sequence ID" value="PLS27152.1"/>
    <property type="molecule type" value="Genomic_DNA"/>
</dbReference>
<dbReference type="PROSITE" id="PS51192">
    <property type="entry name" value="HELICASE_ATP_BIND_1"/>
    <property type="match status" value="1"/>
</dbReference>
<dbReference type="InterPro" id="IPR011545">
    <property type="entry name" value="DEAD/DEAH_box_helicase_dom"/>
</dbReference>
<keyword evidence="13" id="KW-1185">Reference proteome</keyword>
<evidence type="ECO:0000259" key="10">
    <source>
        <dbReference type="PROSITE" id="PS51192"/>
    </source>
</evidence>
<keyword evidence="6" id="KW-0238">DNA-binding</keyword>
<evidence type="ECO:0000256" key="1">
    <source>
        <dbReference type="ARBA" id="ARBA00022741"/>
    </source>
</evidence>
<dbReference type="Pfam" id="PF19306">
    <property type="entry name" value="WHD_Lhr"/>
    <property type="match status" value="1"/>
</dbReference>
<keyword evidence="8" id="KW-0413">Isomerase</keyword>
<evidence type="ECO:0000256" key="4">
    <source>
        <dbReference type="ARBA" id="ARBA00022806"/>
    </source>
</evidence>
<dbReference type="PROSITE" id="PS51194">
    <property type="entry name" value="HELICASE_CTER"/>
    <property type="match status" value="1"/>
</dbReference>
<keyword evidence="4 12" id="KW-0347">Helicase</keyword>
<dbReference type="GO" id="GO:0004386">
    <property type="term" value="F:helicase activity"/>
    <property type="evidence" value="ECO:0007669"/>
    <property type="project" value="UniProtKB-KW"/>
</dbReference>
<keyword evidence="2" id="KW-0227">DNA damage</keyword>
<evidence type="ECO:0000256" key="8">
    <source>
        <dbReference type="ARBA" id="ARBA00023235"/>
    </source>
</evidence>
<feature type="compositionally biased region" description="Basic and acidic residues" evidence="9">
    <location>
        <begin position="1478"/>
        <end position="1487"/>
    </location>
</feature>
<dbReference type="GO" id="GO:0016887">
    <property type="term" value="F:ATP hydrolysis activity"/>
    <property type="evidence" value="ECO:0007669"/>
    <property type="project" value="TreeGrafter"/>
</dbReference>
<dbReference type="SUPFAM" id="SSF52540">
    <property type="entry name" value="P-loop containing nucleoside triphosphate hydrolases"/>
    <property type="match status" value="1"/>
</dbReference>
<keyword evidence="7" id="KW-0234">DNA repair</keyword>
<evidence type="ECO:0000313" key="13">
    <source>
        <dbReference type="Proteomes" id="UP000235034"/>
    </source>
</evidence>
<dbReference type="InterPro" id="IPR052511">
    <property type="entry name" value="ATP-dep_Helicase"/>
</dbReference>
<keyword evidence="1" id="KW-0547">Nucleotide-binding</keyword>
<dbReference type="OrthoDB" id="9815222at2"/>
<dbReference type="InterPro" id="IPR013701">
    <property type="entry name" value="Lhr-like_DEAD/DEAH_assoc"/>
</dbReference>
<feature type="region of interest" description="Disordered" evidence="9">
    <location>
        <begin position="732"/>
        <end position="754"/>
    </location>
</feature>
<dbReference type="InterPro" id="IPR003593">
    <property type="entry name" value="AAA+_ATPase"/>
</dbReference>
<comment type="caution">
    <text evidence="12">The sequence shown here is derived from an EMBL/GenBank/DDBJ whole genome shotgun (WGS) entry which is preliminary data.</text>
</comment>
<dbReference type="InterPro" id="IPR014001">
    <property type="entry name" value="Helicase_ATP-bd"/>
</dbReference>
<dbReference type="SMART" id="SM00487">
    <property type="entry name" value="DEXDc"/>
    <property type="match status" value="1"/>
</dbReference>
<dbReference type="Pfam" id="PF23235">
    <property type="entry name" value="WHD_3rd_Lhr"/>
    <property type="match status" value="1"/>
</dbReference>
<dbReference type="InterPro" id="IPR001650">
    <property type="entry name" value="Helicase_C-like"/>
</dbReference>
<dbReference type="InterPro" id="IPR045628">
    <property type="entry name" value="Lhr_WH_dom"/>
</dbReference>
<feature type="region of interest" description="Disordered" evidence="9">
    <location>
        <begin position="1478"/>
        <end position="1504"/>
    </location>
</feature>
<feature type="domain" description="Helicase ATP-binding" evidence="10">
    <location>
        <begin position="31"/>
        <end position="256"/>
    </location>
</feature>
<feature type="compositionally biased region" description="Gly residues" evidence="9">
    <location>
        <begin position="1106"/>
        <end position="1126"/>
    </location>
</feature>
<dbReference type="Pfam" id="PF00270">
    <property type="entry name" value="DEAD"/>
    <property type="match status" value="1"/>
</dbReference>
<dbReference type="Pfam" id="PF00271">
    <property type="entry name" value="Helicase_C"/>
    <property type="match status" value="1"/>
</dbReference>
<dbReference type="GO" id="GO:0005524">
    <property type="term" value="F:ATP binding"/>
    <property type="evidence" value="ECO:0007669"/>
    <property type="project" value="UniProtKB-KW"/>
</dbReference>
<evidence type="ECO:0000256" key="5">
    <source>
        <dbReference type="ARBA" id="ARBA00022840"/>
    </source>
</evidence>
<dbReference type="GO" id="GO:0006281">
    <property type="term" value="P:DNA repair"/>
    <property type="evidence" value="ECO:0007669"/>
    <property type="project" value="UniProtKB-KW"/>
</dbReference>
<keyword evidence="3" id="KW-0378">Hydrolase</keyword>
<dbReference type="SMART" id="SM00490">
    <property type="entry name" value="HELICc"/>
    <property type="match status" value="1"/>
</dbReference>
<dbReference type="InterPro" id="IPR055367">
    <property type="entry name" value="WH4_Lhr"/>
</dbReference>
<dbReference type="InterPro" id="IPR027417">
    <property type="entry name" value="P-loop_NTPase"/>
</dbReference>
<gene>
    <name evidence="12" type="ORF">Uis4E_1738</name>
</gene>
<evidence type="ECO:0000313" key="12">
    <source>
        <dbReference type="EMBL" id="PLS27152.1"/>
    </source>
</evidence>
<accession>A0A2N5IYW5</accession>
<evidence type="ECO:0000256" key="6">
    <source>
        <dbReference type="ARBA" id="ARBA00023125"/>
    </source>
</evidence>
<proteinExistence type="predicted"/>
<feature type="region of interest" description="Disordered" evidence="9">
    <location>
        <begin position="67"/>
        <end position="100"/>
    </location>
</feature>
<organism evidence="12 13">
    <name type="scientific">Bifidobacterium parmae</name>
    <dbReference type="NCBI Taxonomy" id="361854"/>
    <lineage>
        <taxon>Bacteria</taxon>
        <taxon>Bacillati</taxon>
        <taxon>Actinomycetota</taxon>
        <taxon>Actinomycetes</taxon>
        <taxon>Bifidobacteriales</taxon>
        <taxon>Bifidobacteriaceae</taxon>
        <taxon>Bifidobacterium</taxon>
    </lineage>
</organism>
<dbReference type="CDD" id="cd18796">
    <property type="entry name" value="SF2_C_LHR"/>
    <property type="match status" value="1"/>
</dbReference>
<dbReference type="InterPro" id="IPR055368">
    <property type="entry name" value="WH3_Lhr"/>
</dbReference>
<feature type="domain" description="Helicase C-terminal" evidence="11">
    <location>
        <begin position="346"/>
        <end position="540"/>
    </location>
</feature>
<dbReference type="Pfam" id="PF23234">
    <property type="entry name" value="WHD_4th_Lhr"/>
    <property type="match status" value="1"/>
</dbReference>
<evidence type="ECO:0000256" key="9">
    <source>
        <dbReference type="SAM" id="MobiDB-lite"/>
    </source>
</evidence>